<gene>
    <name evidence="1" type="primary">ICEEaIII(15)_JM-87_28677_28552</name>
</gene>
<reference evidence="1" key="2">
    <citation type="journal article" date="2014" name="PLoS ONE">
        <title>Insights from the genome annotation of Elizabethkingia anophelis from the malaria vector Anopheles gambiae.</title>
        <authorList>
            <person name="Kukutla P."/>
            <person name="Lindberg B.G."/>
            <person name="Pei D."/>
            <person name="Rayl M."/>
            <person name="Yu W."/>
            <person name="Steritz M."/>
            <person name="Faye I."/>
            <person name="Xu J."/>
        </authorList>
    </citation>
    <scope>NUCLEOTIDE SEQUENCE</scope>
</reference>
<protein>
    <submittedName>
        <fullName evidence="1">Uncharacterized protein</fullName>
    </submittedName>
</protein>
<sequence length="41" mass="4724">MSIIFLSIRCIYQVIRDIYCYIPALFFTGSRSNPVLFFTGG</sequence>
<reference evidence="1" key="8">
    <citation type="journal article" date="2018" name="J. ISSAAS">
        <title>In Silico Identification of Three Types of Integrative and Conjugative Elements (ICEs) in Elizabethkingia anophelis Strains Isolated from Around the World.</title>
        <authorList>
            <person name="Xu J."/>
            <person name="Pei D."/>
            <person name="Nicholson A."/>
            <person name="Lan Y."/>
            <person name="Xia Q."/>
        </authorList>
    </citation>
    <scope>NUCLEOTIDE SEQUENCE</scope>
</reference>
<organism evidence="1">
    <name type="scientific">Elizabethkingia anophelis</name>
    <dbReference type="NCBI Taxonomy" id="1117645"/>
    <lineage>
        <taxon>Bacteria</taxon>
        <taxon>Pseudomonadati</taxon>
        <taxon>Bacteroidota</taxon>
        <taxon>Flavobacteriia</taxon>
        <taxon>Flavobacteriales</taxon>
        <taxon>Weeksellaceae</taxon>
        <taxon>Elizabethkingia</taxon>
    </lineage>
</organism>
<reference evidence="1" key="4">
    <citation type="journal article" date="2016" name="Sci. Rep.">
        <title>Genomic epidemiology and global diversity of the emerging bacterial pathogen Elizabethkingia anophelis.</title>
        <authorList>
            <person name="Breurec S."/>
            <person name="Criscuolo A."/>
            <person name="Diancourt L."/>
            <person name="Rendueles O."/>
            <person name="Vandenbogaert M."/>
            <person name="Passet V."/>
            <person name="Caro V."/>
            <person name="Rocha E.P."/>
            <person name="Touchon M."/>
            <person name="Brisse S."/>
        </authorList>
    </citation>
    <scope>NUCLEOTIDE SEQUENCE</scope>
</reference>
<reference evidence="1" key="7">
    <citation type="journal article" date="2017" name="Sci. Rep.">
        <title>Genomic features, phylogenetic relationships, and comparative genomics of Elizabethkingia anophelis strain EM361-97 isolated in Taiwan.</title>
        <authorList>
            <person name="Lin J.N."/>
            <person name="Lai C.H."/>
            <person name="Yang C.H."/>
            <person name="Huang Y.H."/>
            <person name="Lin H.H."/>
        </authorList>
    </citation>
    <scope>NUCLEOTIDE SEQUENCE</scope>
</reference>
<name>A0A455ZI18_9FLAO</name>
<accession>A0A455ZI18</accession>
<evidence type="ECO:0000313" key="1">
    <source>
        <dbReference type="EMBL" id="DAC76422.1"/>
    </source>
</evidence>
<reference evidence="1" key="1">
    <citation type="journal article" date="2014" name="Genome Biol. Evol.">
        <title>Comparative genomic analysis of malaria mosquito vector-associated novel pathogen Elizabethkingia anophelis.</title>
        <authorList>
            <person name="Teo J."/>
            <person name="Tan S.Y."/>
            <person name="Liu Y."/>
            <person name="Tay M."/>
            <person name="Ding Y."/>
            <person name="Li Y."/>
            <person name="Kjelleberg S."/>
            <person name="Givskov M."/>
            <person name="Lin R.T."/>
            <person name="Yang L."/>
        </authorList>
    </citation>
    <scope>NUCLEOTIDE SEQUENCE</scope>
</reference>
<reference evidence="1" key="5">
    <citation type="journal article" date="2017" name="Genome Announc.">
        <title>Complete Circularized Genome Sequences of Four Strains of Elizabethkingia anophelis, Including Two Novel Strains Isolated from Wild-Caught Anopheles sinensis.</title>
        <authorList>
            <person name="Pei D."/>
            <person name="Nicholson A.C."/>
            <person name="Jiang J."/>
            <person name="Chen H."/>
            <person name="Whitney A.M."/>
            <person name="Villarma A."/>
            <person name="Bell M."/>
            <person name="Humrighouse B."/>
            <person name="Rowe L.A."/>
            <person name="Sheth M."/>
            <person name="Batra D."/>
            <person name="Juieng P."/>
            <person name="Loparev V.N."/>
            <person name="McQuiston J.R."/>
            <person name="Lan Y."/>
            <person name="Ma Y."/>
            <person name="Xu J."/>
        </authorList>
    </citation>
    <scope>NUCLEOTIDE SEQUENCE</scope>
</reference>
<reference evidence="1" key="6">
    <citation type="journal article" date="2017" name="Nat. Commun.">
        <title>Evolutionary dynamics and genomic features of the Elizabethkingia anophelis 2015 to 2016 Wisconsin outbreak strain.</title>
        <authorList>
            <person name="Perrin A."/>
            <person name="Larsonneur E."/>
            <person name="Nicholson A.C."/>
            <person name="Edwards D.J."/>
            <person name="Gundlach K.M."/>
            <person name="Whitney A.M."/>
            <person name="Gulvik C.A."/>
            <person name="Bell M.E."/>
            <person name="Rendueles O."/>
            <person name="Cury J."/>
            <person name="Hugon P."/>
            <person name="Clermont D."/>
            <person name="Enouf V."/>
            <person name="Loparev V."/>
            <person name="Juieng P."/>
            <person name="Monson T."/>
            <person name="Warshauer D."/>
            <person name="Elbadawi L.I."/>
            <person name="Walters M.S."/>
            <person name="Crist M.B."/>
            <person name="Noble-Wang J."/>
            <person name="Borlaug G."/>
            <person name="Rocha E.P.C."/>
            <person name="Criscuolo A."/>
            <person name="Touchon M."/>
            <person name="Davis J.P."/>
            <person name="Holt K.E."/>
            <person name="McQuiston J.R."/>
            <person name="Brisse S."/>
        </authorList>
    </citation>
    <scope>NUCLEOTIDE SEQUENCE</scope>
</reference>
<reference evidence="1" key="3">
    <citation type="journal article" date="2016" name="Genome Announc.">
        <title>Complete Genome Sequences of Four Strains from the 2015-2016 Elizabethkingia anophelis Outbreak.</title>
        <authorList>
            <person name="Nicholson A.C."/>
            <person name="Whitney A.M."/>
            <person name="Emery B.D."/>
            <person name="Bell M.E."/>
            <person name="Gartin J.T."/>
            <person name="Humrighouse B.W."/>
            <person name="Loparev V.N."/>
            <person name="Batra D."/>
            <person name="Sheth M."/>
            <person name="Rowe L.A."/>
            <person name="Juieng P."/>
            <person name="Knipe K."/>
            <person name="Gulvik C."/>
            <person name="McQuiston J.R."/>
        </authorList>
    </citation>
    <scope>NUCLEOTIDE SEQUENCE</scope>
</reference>
<dbReference type="AlphaFoldDB" id="A0A455ZI18"/>
<proteinExistence type="predicted"/>
<dbReference type="EMBL" id="BK010624">
    <property type="protein sequence ID" value="DAC76422.1"/>
    <property type="molecule type" value="Genomic_DNA"/>
</dbReference>